<protein>
    <submittedName>
        <fullName evidence="2">DUF2182 domain-containing protein</fullName>
    </submittedName>
</protein>
<feature type="transmembrane region" description="Helical" evidence="1">
    <location>
        <begin position="117"/>
        <end position="135"/>
    </location>
</feature>
<feature type="transmembrane region" description="Helical" evidence="1">
    <location>
        <begin position="214"/>
        <end position="234"/>
    </location>
</feature>
<dbReference type="AlphaFoldDB" id="A0A934KGI9"/>
<feature type="transmembrane region" description="Helical" evidence="1">
    <location>
        <begin position="79"/>
        <end position="105"/>
    </location>
</feature>
<dbReference type="InterPro" id="IPR018688">
    <property type="entry name" value="PpoB2-like"/>
</dbReference>
<dbReference type="Proteomes" id="UP000620075">
    <property type="component" value="Unassembled WGS sequence"/>
</dbReference>
<feature type="transmembrane region" description="Helical" evidence="1">
    <location>
        <begin position="156"/>
        <end position="175"/>
    </location>
</feature>
<keyword evidence="1" id="KW-0472">Membrane</keyword>
<sequence length="235" mass="24126">MTSVSRLNLGFGGALLGLAAVAWYLLVIQSPAMAMTMDITIPVYLGIWVTMLAAMMLPATAPLAVAYGRVAQARGGGRLAALPFSVGYMLLWTAAGLVPLAIFIWTRGAVAGMTASPLGHLALAGVLALAGLYQLSPLKGACLRACRSPLGFVMHHNFDSGAVGGLLAGASHGAFCLGCCWALMAVLTVAGLMSLPWMAVLAVLILAEKNWRHGLGLSRVAGVGMVLSGILVALV</sequence>
<accession>A0A934KGI9</accession>
<evidence type="ECO:0000313" key="2">
    <source>
        <dbReference type="EMBL" id="MBJ7603061.1"/>
    </source>
</evidence>
<dbReference type="Pfam" id="PF09948">
    <property type="entry name" value="PpoB2"/>
    <property type="match status" value="1"/>
</dbReference>
<feature type="transmembrane region" description="Helical" evidence="1">
    <location>
        <begin position="181"/>
        <end position="207"/>
    </location>
</feature>
<feature type="transmembrane region" description="Helical" evidence="1">
    <location>
        <begin position="7"/>
        <end position="26"/>
    </location>
</feature>
<feature type="transmembrane region" description="Helical" evidence="1">
    <location>
        <begin position="46"/>
        <end position="67"/>
    </location>
</feature>
<keyword evidence="1" id="KW-1133">Transmembrane helix</keyword>
<reference evidence="2 3" key="1">
    <citation type="submission" date="2020-10" db="EMBL/GenBank/DDBJ databases">
        <title>Ca. Dormibacterota MAGs.</title>
        <authorList>
            <person name="Montgomery K."/>
        </authorList>
    </citation>
    <scope>NUCLEOTIDE SEQUENCE [LARGE SCALE GENOMIC DNA]</scope>
    <source>
        <strain evidence="2">SC8811_S16_3</strain>
    </source>
</reference>
<gene>
    <name evidence="2" type="ORF">JF888_07720</name>
</gene>
<comment type="caution">
    <text evidence="2">The sequence shown here is derived from an EMBL/GenBank/DDBJ whole genome shotgun (WGS) entry which is preliminary data.</text>
</comment>
<evidence type="ECO:0000256" key="1">
    <source>
        <dbReference type="SAM" id="Phobius"/>
    </source>
</evidence>
<proteinExistence type="predicted"/>
<evidence type="ECO:0000313" key="3">
    <source>
        <dbReference type="Proteomes" id="UP000620075"/>
    </source>
</evidence>
<organism evidence="2 3">
    <name type="scientific">Candidatus Dormiibacter inghamiae</name>
    <dbReference type="NCBI Taxonomy" id="3127013"/>
    <lineage>
        <taxon>Bacteria</taxon>
        <taxon>Bacillati</taxon>
        <taxon>Candidatus Dormiibacterota</taxon>
        <taxon>Candidatus Dormibacteria</taxon>
        <taxon>Candidatus Dormibacterales</taxon>
        <taxon>Candidatus Dormibacteraceae</taxon>
        <taxon>Candidatus Dormiibacter</taxon>
    </lineage>
</organism>
<dbReference type="EMBL" id="JAEKNQ010000030">
    <property type="protein sequence ID" value="MBJ7603061.1"/>
    <property type="molecule type" value="Genomic_DNA"/>
</dbReference>
<name>A0A934KGI9_9BACT</name>
<keyword evidence="1" id="KW-0812">Transmembrane</keyword>